<comment type="caution">
    <text evidence="1">The sequence shown here is derived from an EMBL/GenBank/DDBJ whole genome shotgun (WGS) entry which is preliminary data.</text>
</comment>
<dbReference type="EMBL" id="JAHVHU010000020">
    <property type="protein sequence ID" value="MBY5959982.1"/>
    <property type="molecule type" value="Genomic_DNA"/>
</dbReference>
<reference evidence="1" key="1">
    <citation type="submission" date="2021-06" db="EMBL/GenBank/DDBJ databases">
        <title>44 bacteria genomes isolated from Dapeng, Shenzhen.</title>
        <authorList>
            <person name="Zheng W."/>
            <person name="Yu S."/>
            <person name="Huang Y."/>
        </authorList>
    </citation>
    <scope>NUCLEOTIDE SEQUENCE</scope>
    <source>
        <strain evidence="1">DP5N28-2</strain>
    </source>
</reference>
<gene>
    <name evidence="1" type="ORF">KUV50_17660</name>
</gene>
<proteinExistence type="predicted"/>
<sequence length="230" mass="27502">MFELSGKILTSRYYARNLPLLAWKVYEMSHVRKSSFWYKTIPFPTRLIDLNSDFWDGYSRRLQKYLQNIDAENFEVRRPDSIPDLMDIYQSVMDDKSLAAIPPGYLKTENTYFYSEIYHKDLGRLAAHVSIGDRDEQKVFGLINASDFRSYESKKDQRLCSTANKYLFHVDMLYFQSLGYVYYDMVGTREPMNQMKKEFGGDIVMTYTHVPYPIYFLQKIQRWVSSWFKW</sequence>
<name>A0A953L8M4_9BACT</name>
<evidence type="ECO:0000313" key="2">
    <source>
        <dbReference type="Proteomes" id="UP000753961"/>
    </source>
</evidence>
<protein>
    <submittedName>
        <fullName evidence="1">Uncharacterized protein</fullName>
    </submittedName>
</protein>
<evidence type="ECO:0000313" key="1">
    <source>
        <dbReference type="EMBL" id="MBY5959982.1"/>
    </source>
</evidence>
<keyword evidence="2" id="KW-1185">Reference proteome</keyword>
<dbReference type="AlphaFoldDB" id="A0A953L8M4"/>
<dbReference type="Proteomes" id="UP000753961">
    <property type="component" value="Unassembled WGS sequence"/>
</dbReference>
<organism evidence="1 2">
    <name type="scientific">Membranihabitans marinus</name>
    <dbReference type="NCBI Taxonomy" id="1227546"/>
    <lineage>
        <taxon>Bacteria</taxon>
        <taxon>Pseudomonadati</taxon>
        <taxon>Bacteroidota</taxon>
        <taxon>Saprospiria</taxon>
        <taxon>Saprospirales</taxon>
        <taxon>Saprospiraceae</taxon>
        <taxon>Membranihabitans</taxon>
    </lineage>
</organism>
<accession>A0A953L8M4</accession>
<dbReference type="RefSeq" id="WP_222581518.1">
    <property type="nucleotide sequence ID" value="NZ_JAHVHU010000020.1"/>
</dbReference>
<dbReference type="Gene3D" id="3.40.630.30">
    <property type="match status" value="1"/>
</dbReference>